<feature type="binding site" evidence="11">
    <location>
        <begin position="178"/>
        <end position="185"/>
    </location>
    <ligand>
        <name>NAD(+)</name>
        <dbReference type="ChEBI" id="CHEBI:57540"/>
    </ligand>
</feature>
<dbReference type="EMBL" id="QUAH01000021">
    <property type="protein sequence ID" value="RFT14742.1"/>
    <property type="molecule type" value="Genomic_DNA"/>
</dbReference>
<feature type="domain" description="FAD/NAD(P)-binding" evidence="15">
    <location>
        <begin position="5"/>
        <end position="326"/>
    </location>
</feature>
<proteinExistence type="inferred from homology"/>
<comment type="cofactor">
    <cofactor evidence="11 13">
        <name>FAD</name>
        <dbReference type="ChEBI" id="CHEBI:57692"/>
    </cofactor>
    <text evidence="11 13">Binds 1 FAD per subunit.</text>
</comment>
<evidence type="ECO:0000256" key="1">
    <source>
        <dbReference type="ARBA" id="ARBA00007532"/>
    </source>
</evidence>
<evidence type="ECO:0000256" key="11">
    <source>
        <dbReference type="PIRSR" id="PIRSR000350-3"/>
    </source>
</evidence>
<feature type="binding site" evidence="11">
    <location>
        <position position="270"/>
    </location>
    <ligand>
        <name>NAD(+)</name>
        <dbReference type="ChEBI" id="CHEBI:57540"/>
    </ligand>
</feature>
<dbReference type="AlphaFoldDB" id="A0A3E2BJA5"/>
<name>A0A3E2BJA5_9BACT</name>
<dbReference type="InterPro" id="IPR016156">
    <property type="entry name" value="FAD/NAD-linked_Rdtase_dimer_sf"/>
</dbReference>
<evidence type="ECO:0000256" key="8">
    <source>
        <dbReference type="ARBA" id="ARBA00023284"/>
    </source>
</evidence>
<comment type="catalytic activity">
    <reaction evidence="9 13">
        <text>N(6)-[(R)-dihydrolipoyl]-L-lysyl-[protein] + NAD(+) = N(6)-[(R)-lipoyl]-L-lysyl-[protein] + NADH + H(+)</text>
        <dbReference type="Rhea" id="RHEA:15045"/>
        <dbReference type="Rhea" id="RHEA-COMP:10474"/>
        <dbReference type="Rhea" id="RHEA-COMP:10475"/>
        <dbReference type="ChEBI" id="CHEBI:15378"/>
        <dbReference type="ChEBI" id="CHEBI:57540"/>
        <dbReference type="ChEBI" id="CHEBI:57945"/>
        <dbReference type="ChEBI" id="CHEBI:83099"/>
        <dbReference type="ChEBI" id="CHEBI:83100"/>
        <dbReference type="EC" id="1.8.1.4"/>
    </reaction>
</comment>
<keyword evidence="7" id="KW-1015">Disulfide bond</keyword>
<accession>A0A3E2BJA5</accession>
<dbReference type="PRINTS" id="PR00411">
    <property type="entry name" value="PNDRDTASEI"/>
</dbReference>
<dbReference type="PROSITE" id="PS00076">
    <property type="entry name" value="PYRIDINE_REDOX_1"/>
    <property type="match status" value="1"/>
</dbReference>
<dbReference type="GO" id="GO:0004148">
    <property type="term" value="F:dihydrolipoyl dehydrogenase (NADH) activity"/>
    <property type="evidence" value="ECO:0007669"/>
    <property type="project" value="UniProtKB-EC"/>
</dbReference>
<keyword evidence="11" id="KW-0547">Nucleotide-binding</keyword>
<feature type="binding site" evidence="11">
    <location>
        <position position="201"/>
    </location>
    <ligand>
        <name>NAD(+)</name>
        <dbReference type="ChEBI" id="CHEBI:57540"/>
    </ligand>
</feature>
<evidence type="ECO:0000256" key="13">
    <source>
        <dbReference type="RuleBase" id="RU003692"/>
    </source>
</evidence>
<dbReference type="InterPro" id="IPR036188">
    <property type="entry name" value="FAD/NAD-bd_sf"/>
</dbReference>
<sequence length="467" mass="50448">MDEKNLVIIGGGPGGYLAALRAAQLGLRVTLVEENRVGGICINVGCIPTKYLTHQSGIFHQLKTNKNLDGPLAELKLNWSRVQQGRQAVVDRLVKGLEFLLSRNRIQVIKGRARLTAPGQVSVRTATEELILRADRVILATGSRPADFPFLKFDGKRVISSTEALSLPEPPKSLLVVGAGAIGLELGSVYQRVGTEVTVLEIMPNILPGTDLASSQRLERILKKQGLKIYTRMKIEAAEVGENQVKLKGVGLADNKPFEFAAEKVLIAAGRKPNVEDLVWDQGLLRLQKGNFVEVDGRCRTSIPDVYAIGDLVGGKLLAHKAYHNGSVAAENAAGHDSQVNYAAVPAAIFTEPELATVGLSQEEAQARNIEIKVGEFPLQANGRALTLDSYEGMVRVIADKKTDEVLGAHVLAPHASEMIPVLTLAVSRRLKLKDLDSIIYIHPTISESIPEAALKADGLALHILNQ</sequence>
<dbReference type="FunFam" id="3.30.390.30:FF:000001">
    <property type="entry name" value="Dihydrolipoyl dehydrogenase"/>
    <property type="match status" value="1"/>
</dbReference>
<dbReference type="InterPro" id="IPR001100">
    <property type="entry name" value="Pyr_nuc-diS_OxRdtase"/>
</dbReference>
<keyword evidence="4 11" id="KW-0274">FAD</keyword>
<comment type="caution">
    <text evidence="16">The sequence shown here is derived from an EMBL/GenBank/DDBJ whole genome shotgun (WGS) entry which is preliminary data.</text>
</comment>
<feature type="domain" description="Pyridine nucleotide-disulphide oxidoreductase dimerisation" evidence="14">
    <location>
        <begin position="345"/>
        <end position="454"/>
    </location>
</feature>
<dbReference type="Pfam" id="PF02852">
    <property type="entry name" value="Pyr_redox_dim"/>
    <property type="match status" value="1"/>
</dbReference>
<feature type="binding site" evidence="11">
    <location>
        <position position="50"/>
    </location>
    <ligand>
        <name>FAD</name>
        <dbReference type="ChEBI" id="CHEBI:57692"/>
    </ligand>
</feature>
<dbReference type="InterPro" id="IPR006258">
    <property type="entry name" value="Lipoamide_DH"/>
</dbReference>
<dbReference type="Proteomes" id="UP000257323">
    <property type="component" value="Unassembled WGS sequence"/>
</dbReference>
<dbReference type="NCBIfam" id="TIGR01350">
    <property type="entry name" value="lipoamide_DH"/>
    <property type="match status" value="1"/>
</dbReference>
<feature type="binding site" evidence="11">
    <location>
        <begin position="141"/>
        <end position="143"/>
    </location>
    <ligand>
        <name>FAD</name>
        <dbReference type="ChEBI" id="CHEBI:57692"/>
    </ligand>
</feature>
<dbReference type="Gene3D" id="3.50.50.60">
    <property type="entry name" value="FAD/NAD(P)-binding domain"/>
    <property type="match status" value="2"/>
</dbReference>
<evidence type="ECO:0000256" key="2">
    <source>
        <dbReference type="ARBA" id="ARBA00012608"/>
    </source>
</evidence>
<evidence type="ECO:0000256" key="10">
    <source>
        <dbReference type="PIRSR" id="PIRSR000350-2"/>
    </source>
</evidence>
<feature type="active site" description="Proton acceptor" evidence="10">
    <location>
        <position position="443"/>
    </location>
</feature>
<evidence type="ECO:0000256" key="7">
    <source>
        <dbReference type="ARBA" id="ARBA00023157"/>
    </source>
</evidence>
<evidence type="ECO:0000256" key="5">
    <source>
        <dbReference type="ARBA" id="ARBA00023002"/>
    </source>
</evidence>
<dbReference type="Pfam" id="PF07992">
    <property type="entry name" value="Pyr_redox_2"/>
    <property type="match status" value="1"/>
</dbReference>
<dbReference type="PANTHER" id="PTHR22912:SF151">
    <property type="entry name" value="DIHYDROLIPOYL DEHYDROGENASE, MITOCHONDRIAL"/>
    <property type="match status" value="1"/>
</dbReference>
<dbReference type="PRINTS" id="PR00368">
    <property type="entry name" value="FADPNR"/>
</dbReference>
<keyword evidence="3 13" id="KW-0285">Flavoprotein</keyword>
<dbReference type="InterPro" id="IPR050151">
    <property type="entry name" value="Class-I_Pyr_Nuc-Dis_Oxidored"/>
</dbReference>
<dbReference type="GO" id="GO:0050660">
    <property type="term" value="F:flavin adenine dinucleotide binding"/>
    <property type="evidence" value="ECO:0007669"/>
    <property type="project" value="InterPro"/>
</dbReference>
<evidence type="ECO:0000259" key="15">
    <source>
        <dbReference type="Pfam" id="PF07992"/>
    </source>
</evidence>
<organism evidence="16 17">
    <name type="scientific">Candidatus Saccharicenans subterraneus</name>
    <dbReference type="NCBI Taxonomy" id="2508984"/>
    <lineage>
        <taxon>Bacteria</taxon>
        <taxon>Candidatus Aminicenantota</taxon>
        <taxon>Candidatus Aminicenantia</taxon>
        <taxon>Candidatus Aminicenantales</taxon>
        <taxon>Candidatus Saccharicenantaceae</taxon>
        <taxon>Candidatus Saccharicenans</taxon>
    </lineage>
</organism>
<feature type="binding site" evidence="11">
    <location>
        <position position="311"/>
    </location>
    <ligand>
        <name>FAD</name>
        <dbReference type="ChEBI" id="CHEBI:57692"/>
    </ligand>
</feature>
<evidence type="ECO:0000313" key="16">
    <source>
        <dbReference type="EMBL" id="RFT14742.1"/>
    </source>
</evidence>
<dbReference type="InterPro" id="IPR004099">
    <property type="entry name" value="Pyr_nucl-diS_OxRdtase_dimer"/>
</dbReference>
<evidence type="ECO:0000256" key="4">
    <source>
        <dbReference type="ARBA" id="ARBA00022827"/>
    </source>
</evidence>
<evidence type="ECO:0000256" key="6">
    <source>
        <dbReference type="ARBA" id="ARBA00023027"/>
    </source>
</evidence>
<feature type="disulfide bond" description="Redox-active" evidence="12">
    <location>
        <begin position="41"/>
        <end position="46"/>
    </location>
</feature>
<keyword evidence="6 11" id="KW-0520">NAD</keyword>
<dbReference type="EC" id="1.8.1.4" evidence="2 13"/>
<keyword evidence="5 13" id="KW-0560">Oxidoreductase</keyword>
<comment type="miscellaneous">
    <text evidence="13">The active site is a redox-active disulfide bond.</text>
</comment>
<evidence type="ECO:0000256" key="9">
    <source>
        <dbReference type="ARBA" id="ARBA00049187"/>
    </source>
</evidence>
<dbReference type="PANTHER" id="PTHR22912">
    <property type="entry name" value="DISULFIDE OXIDOREDUCTASE"/>
    <property type="match status" value="1"/>
</dbReference>
<dbReference type="Gene3D" id="3.30.390.30">
    <property type="match status" value="1"/>
</dbReference>
<dbReference type="GO" id="GO:0005737">
    <property type="term" value="C:cytoplasm"/>
    <property type="evidence" value="ECO:0007669"/>
    <property type="project" value="UniProtKB-ARBA"/>
</dbReference>
<dbReference type="SUPFAM" id="SSF51905">
    <property type="entry name" value="FAD/NAD(P)-binding domain"/>
    <property type="match status" value="1"/>
</dbReference>
<dbReference type="GO" id="GO:0006103">
    <property type="term" value="P:2-oxoglutarate metabolic process"/>
    <property type="evidence" value="ECO:0007669"/>
    <property type="project" value="TreeGrafter"/>
</dbReference>
<evidence type="ECO:0000313" key="17">
    <source>
        <dbReference type="Proteomes" id="UP000257323"/>
    </source>
</evidence>
<protein>
    <recommendedName>
        <fullName evidence="2 13">Dihydrolipoyl dehydrogenase</fullName>
        <ecNumber evidence="2 13">1.8.1.4</ecNumber>
    </recommendedName>
</protein>
<dbReference type="InterPro" id="IPR012999">
    <property type="entry name" value="Pyr_OxRdtase_I_AS"/>
</dbReference>
<reference evidence="16 17" key="1">
    <citation type="submission" date="2018-08" db="EMBL/GenBank/DDBJ databases">
        <title>Genome analysis of the thermophilic bacterium of the candidate phylum Aminicenantes from deep subsurface aquifer revealed its physiology and ecological role.</title>
        <authorList>
            <person name="Kadnikov V.V."/>
            <person name="Mardanov A.V."/>
            <person name="Beletsky A.V."/>
            <person name="Karnachuk O.V."/>
            <person name="Ravin N.V."/>
        </authorList>
    </citation>
    <scope>NUCLEOTIDE SEQUENCE [LARGE SCALE GENOMIC DNA]</scope>
    <source>
        <strain evidence="16">BY38</strain>
    </source>
</reference>
<dbReference type="InterPro" id="IPR023753">
    <property type="entry name" value="FAD/NAD-binding_dom"/>
</dbReference>
<dbReference type="PIRSF" id="PIRSF000350">
    <property type="entry name" value="Mercury_reductase_MerA"/>
    <property type="match status" value="1"/>
</dbReference>
<evidence type="ECO:0000256" key="3">
    <source>
        <dbReference type="ARBA" id="ARBA00022630"/>
    </source>
</evidence>
<evidence type="ECO:0000256" key="12">
    <source>
        <dbReference type="PIRSR" id="PIRSR000350-4"/>
    </source>
</evidence>
<dbReference type="SUPFAM" id="SSF55424">
    <property type="entry name" value="FAD/NAD-linked reductases, dimerisation (C-terminal) domain"/>
    <property type="match status" value="1"/>
</dbReference>
<gene>
    <name evidence="16" type="ORF">OP8BY_2412</name>
</gene>
<comment type="similarity">
    <text evidence="1 13">Belongs to the class-I pyridine nucleotide-disulfide oxidoreductase family.</text>
</comment>
<evidence type="ECO:0000259" key="14">
    <source>
        <dbReference type="Pfam" id="PF02852"/>
    </source>
</evidence>
<keyword evidence="8 13" id="KW-0676">Redox-active center</keyword>